<evidence type="ECO:0000256" key="5">
    <source>
        <dbReference type="ARBA" id="ARBA00022989"/>
    </source>
</evidence>
<dbReference type="PROSITE" id="PS50928">
    <property type="entry name" value="ABC_TM1"/>
    <property type="match status" value="1"/>
</dbReference>
<keyword evidence="2 7" id="KW-0813">Transport</keyword>
<reference evidence="9 10" key="1">
    <citation type="submission" date="2019-02" db="EMBL/GenBank/DDBJ databases">
        <title>Deep-cultivation of Planctomycetes and their phenomic and genomic characterization uncovers novel biology.</title>
        <authorList>
            <person name="Wiegand S."/>
            <person name="Jogler M."/>
            <person name="Boedeker C."/>
            <person name="Pinto D."/>
            <person name="Vollmers J."/>
            <person name="Rivas-Marin E."/>
            <person name="Kohn T."/>
            <person name="Peeters S.H."/>
            <person name="Heuer A."/>
            <person name="Rast P."/>
            <person name="Oberbeckmann S."/>
            <person name="Bunk B."/>
            <person name="Jeske O."/>
            <person name="Meyerdierks A."/>
            <person name="Storesund J.E."/>
            <person name="Kallscheuer N."/>
            <person name="Luecker S."/>
            <person name="Lage O.M."/>
            <person name="Pohl T."/>
            <person name="Merkel B.J."/>
            <person name="Hornburger P."/>
            <person name="Mueller R.-W."/>
            <person name="Bruemmer F."/>
            <person name="Labrenz M."/>
            <person name="Spormann A.M."/>
            <person name="Op den Camp H."/>
            <person name="Overmann J."/>
            <person name="Amann R."/>
            <person name="Jetten M.S.M."/>
            <person name="Mascher T."/>
            <person name="Medema M.H."/>
            <person name="Devos D.P."/>
            <person name="Kaster A.-K."/>
            <person name="Ovreas L."/>
            <person name="Rohde M."/>
            <person name="Galperin M.Y."/>
            <person name="Jogler C."/>
        </authorList>
    </citation>
    <scope>NUCLEOTIDE SEQUENCE [LARGE SCALE GENOMIC DNA]</scope>
    <source>
        <strain evidence="9 10">KS4</strain>
    </source>
</reference>
<evidence type="ECO:0000256" key="6">
    <source>
        <dbReference type="ARBA" id="ARBA00023136"/>
    </source>
</evidence>
<evidence type="ECO:0000256" key="7">
    <source>
        <dbReference type="RuleBase" id="RU363032"/>
    </source>
</evidence>
<feature type="transmembrane region" description="Helical" evidence="7">
    <location>
        <begin position="205"/>
        <end position="225"/>
    </location>
</feature>
<dbReference type="InterPro" id="IPR035906">
    <property type="entry name" value="MetI-like_sf"/>
</dbReference>
<dbReference type="GO" id="GO:0005886">
    <property type="term" value="C:plasma membrane"/>
    <property type="evidence" value="ECO:0007669"/>
    <property type="project" value="UniProtKB-SubCell"/>
</dbReference>
<keyword evidence="3" id="KW-1003">Cell membrane</keyword>
<protein>
    <submittedName>
        <fullName evidence="9">Lactose transport system permease protein LacG</fullName>
    </submittedName>
</protein>
<dbReference type="PANTHER" id="PTHR43744">
    <property type="entry name" value="ABC TRANSPORTER PERMEASE PROTEIN MG189-RELATED-RELATED"/>
    <property type="match status" value="1"/>
</dbReference>
<keyword evidence="10" id="KW-1185">Reference proteome</keyword>
<evidence type="ECO:0000256" key="4">
    <source>
        <dbReference type="ARBA" id="ARBA00022692"/>
    </source>
</evidence>
<keyword evidence="5 7" id="KW-1133">Transmembrane helix</keyword>
<sequence length="286" mass="31776">MSTINAKHGLVRDRQKFMGASLLHLLLAGISFTLILPFVWMVLTSLKSLSEVSSASWLPGEAGWHLGNYARVFEVIPFGTFYWNSIFIACWVTFLQVFTSSLAAYSFSRLQWPGRDKVFFVYLATMMLPGLVLMIPNFQIMISLGLVNSLAGLILPAAFSAFGTFMLRQFMLSIPTSLDEAAEIDGASKWRVYWDVILPLSRPGLVTLTIFTFMGTYHSFFWPLVMLKSEHKYTLPIGILSFESASSSETNLLMAAVTMSVVPLIILFVAMQKQLVAGIQLGAVKG</sequence>
<keyword evidence="4 7" id="KW-0812">Transmembrane</keyword>
<keyword evidence="6 7" id="KW-0472">Membrane</keyword>
<feature type="transmembrane region" description="Helical" evidence="7">
    <location>
        <begin position="146"/>
        <end position="167"/>
    </location>
</feature>
<dbReference type="EMBL" id="CP036425">
    <property type="protein sequence ID" value="QDU32977.1"/>
    <property type="molecule type" value="Genomic_DNA"/>
</dbReference>
<dbReference type="OrthoDB" id="266229at2"/>
<dbReference type="KEGG" id="pcor:KS4_10160"/>
<gene>
    <name evidence="9" type="primary">lacG</name>
    <name evidence="9" type="ORF">KS4_10160</name>
</gene>
<organism evidence="9 10">
    <name type="scientific">Poriferisphaera corsica</name>
    <dbReference type="NCBI Taxonomy" id="2528020"/>
    <lineage>
        <taxon>Bacteria</taxon>
        <taxon>Pseudomonadati</taxon>
        <taxon>Planctomycetota</taxon>
        <taxon>Phycisphaerae</taxon>
        <taxon>Phycisphaerales</taxon>
        <taxon>Phycisphaeraceae</taxon>
        <taxon>Poriferisphaera</taxon>
    </lineage>
</organism>
<feature type="transmembrane region" description="Helical" evidence="7">
    <location>
        <begin position="252"/>
        <end position="271"/>
    </location>
</feature>
<evidence type="ECO:0000313" key="9">
    <source>
        <dbReference type="EMBL" id="QDU32977.1"/>
    </source>
</evidence>
<evidence type="ECO:0000256" key="1">
    <source>
        <dbReference type="ARBA" id="ARBA00004651"/>
    </source>
</evidence>
<evidence type="ECO:0000259" key="8">
    <source>
        <dbReference type="PROSITE" id="PS50928"/>
    </source>
</evidence>
<dbReference type="RefSeq" id="WP_145075365.1">
    <property type="nucleotide sequence ID" value="NZ_CP036425.1"/>
</dbReference>
<proteinExistence type="inferred from homology"/>
<dbReference type="CDD" id="cd06261">
    <property type="entry name" value="TM_PBP2"/>
    <property type="match status" value="1"/>
</dbReference>
<feature type="domain" description="ABC transmembrane type-1" evidence="8">
    <location>
        <begin position="82"/>
        <end position="270"/>
    </location>
</feature>
<accession>A0A517YRX1</accession>
<comment type="subcellular location">
    <subcellularLocation>
        <location evidence="1 7">Cell membrane</location>
        <topology evidence="1 7">Multi-pass membrane protein</topology>
    </subcellularLocation>
</comment>
<dbReference type="AlphaFoldDB" id="A0A517YRX1"/>
<comment type="similarity">
    <text evidence="7">Belongs to the binding-protein-dependent transport system permease family.</text>
</comment>
<dbReference type="PANTHER" id="PTHR43744:SF12">
    <property type="entry name" value="ABC TRANSPORTER PERMEASE PROTEIN MG189-RELATED"/>
    <property type="match status" value="1"/>
</dbReference>
<evidence type="ECO:0000256" key="2">
    <source>
        <dbReference type="ARBA" id="ARBA00022448"/>
    </source>
</evidence>
<feature type="transmembrane region" description="Helical" evidence="7">
    <location>
        <begin position="119"/>
        <end position="140"/>
    </location>
</feature>
<evidence type="ECO:0000313" key="10">
    <source>
        <dbReference type="Proteomes" id="UP000317369"/>
    </source>
</evidence>
<dbReference type="SUPFAM" id="SSF161098">
    <property type="entry name" value="MetI-like"/>
    <property type="match status" value="1"/>
</dbReference>
<dbReference type="Pfam" id="PF00528">
    <property type="entry name" value="BPD_transp_1"/>
    <property type="match status" value="1"/>
</dbReference>
<dbReference type="InterPro" id="IPR000515">
    <property type="entry name" value="MetI-like"/>
</dbReference>
<feature type="transmembrane region" description="Helical" evidence="7">
    <location>
        <begin position="81"/>
        <end position="107"/>
    </location>
</feature>
<feature type="transmembrane region" description="Helical" evidence="7">
    <location>
        <begin position="21"/>
        <end position="43"/>
    </location>
</feature>
<dbReference type="GO" id="GO:0055085">
    <property type="term" value="P:transmembrane transport"/>
    <property type="evidence" value="ECO:0007669"/>
    <property type="project" value="InterPro"/>
</dbReference>
<name>A0A517YRX1_9BACT</name>
<evidence type="ECO:0000256" key="3">
    <source>
        <dbReference type="ARBA" id="ARBA00022475"/>
    </source>
</evidence>
<dbReference type="Proteomes" id="UP000317369">
    <property type="component" value="Chromosome"/>
</dbReference>
<dbReference type="Gene3D" id="1.10.3720.10">
    <property type="entry name" value="MetI-like"/>
    <property type="match status" value="1"/>
</dbReference>